<accession>A0A9N7YJQ1</accession>
<dbReference type="Proteomes" id="UP001153269">
    <property type="component" value="Unassembled WGS sequence"/>
</dbReference>
<protein>
    <submittedName>
        <fullName evidence="2">Uncharacterized protein</fullName>
    </submittedName>
</protein>
<gene>
    <name evidence="2" type="ORF">PLEPLA_LOCUS17430</name>
</gene>
<feature type="compositionally biased region" description="Pro residues" evidence="1">
    <location>
        <begin position="39"/>
        <end position="49"/>
    </location>
</feature>
<evidence type="ECO:0000256" key="1">
    <source>
        <dbReference type="SAM" id="MobiDB-lite"/>
    </source>
</evidence>
<proteinExistence type="predicted"/>
<keyword evidence="3" id="KW-1185">Reference proteome</keyword>
<evidence type="ECO:0000313" key="3">
    <source>
        <dbReference type="Proteomes" id="UP001153269"/>
    </source>
</evidence>
<comment type="caution">
    <text evidence="2">The sequence shown here is derived from an EMBL/GenBank/DDBJ whole genome shotgun (WGS) entry which is preliminary data.</text>
</comment>
<feature type="compositionally biased region" description="Pro residues" evidence="1">
    <location>
        <begin position="138"/>
        <end position="153"/>
    </location>
</feature>
<name>A0A9N7YJQ1_PLEPL</name>
<dbReference type="EMBL" id="CADEAL010001137">
    <property type="protein sequence ID" value="CAB1429452.1"/>
    <property type="molecule type" value="Genomic_DNA"/>
</dbReference>
<feature type="compositionally biased region" description="Low complexity" evidence="1">
    <location>
        <begin position="69"/>
        <end position="102"/>
    </location>
</feature>
<sequence length="163" mass="16938">MAPEVMLFVWGSGVVPISVKKALLGLIPTRRRTQGSSPQPRPGQPPPPDGTLSSFPGQPWHHPAPLRLPPSSLRGILYTLSSGTSSSSPHTLLPSGPLTRTGAPRRRKGAPAPRSRSGSGGFACVGYISISGGTIQRGPPPRFHPGTISPPPLTGMEASVPSH</sequence>
<reference evidence="2" key="1">
    <citation type="submission" date="2020-03" db="EMBL/GenBank/DDBJ databases">
        <authorList>
            <person name="Weist P."/>
        </authorList>
    </citation>
    <scope>NUCLEOTIDE SEQUENCE</scope>
</reference>
<organism evidence="2 3">
    <name type="scientific">Pleuronectes platessa</name>
    <name type="common">European plaice</name>
    <dbReference type="NCBI Taxonomy" id="8262"/>
    <lineage>
        <taxon>Eukaryota</taxon>
        <taxon>Metazoa</taxon>
        <taxon>Chordata</taxon>
        <taxon>Craniata</taxon>
        <taxon>Vertebrata</taxon>
        <taxon>Euteleostomi</taxon>
        <taxon>Actinopterygii</taxon>
        <taxon>Neopterygii</taxon>
        <taxon>Teleostei</taxon>
        <taxon>Neoteleostei</taxon>
        <taxon>Acanthomorphata</taxon>
        <taxon>Carangaria</taxon>
        <taxon>Pleuronectiformes</taxon>
        <taxon>Pleuronectoidei</taxon>
        <taxon>Pleuronectidae</taxon>
        <taxon>Pleuronectes</taxon>
    </lineage>
</organism>
<dbReference type="AlphaFoldDB" id="A0A9N7YJQ1"/>
<evidence type="ECO:0000313" key="2">
    <source>
        <dbReference type="EMBL" id="CAB1429452.1"/>
    </source>
</evidence>
<feature type="region of interest" description="Disordered" evidence="1">
    <location>
        <begin position="28"/>
        <end position="163"/>
    </location>
</feature>